<dbReference type="Pfam" id="PF18759">
    <property type="entry name" value="Plavaka"/>
    <property type="match status" value="1"/>
</dbReference>
<gene>
    <name evidence="1" type="ORF">AWRI4619_LOCUS2267</name>
</gene>
<dbReference type="AlphaFoldDB" id="A0A9N8J9J1"/>
<evidence type="ECO:0000313" key="2">
    <source>
        <dbReference type="Proteomes" id="UP000716446"/>
    </source>
</evidence>
<keyword evidence="2" id="KW-1185">Reference proteome</keyword>
<reference evidence="1" key="1">
    <citation type="submission" date="2020-06" db="EMBL/GenBank/DDBJ databases">
        <authorList>
            <person name="Onetto C."/>
        </authorList>
    </citation>
    <scope>NUCLEOTIDE SEQUENCE</scope>
</reference>
<name>A0A9N8J9J1_9PEZI</name>
<proteinExistence type="predicted"/>
<protein>
    <submittedName>
        <fullName evidence="1">Uncharacterized protein</fullName>
    </submittedName>
</protein>
<dbReference type="EMBL" id="CAIJEN010000002">
    <property type="protein sequence ID" value="CAD0083700.1"/>
    <property type="molecule type" value="Genomic_DNA"/>
</dbReference>
<comment type="caution">
    <text evidence="1">The sequence shown here is derived from an EMBL/GenBank/DDBJ whole genome shotgun (WGS) entry which is preliminary data.</text>
</comment>
<dbReference type="Proteomes" id="UP000716446">
    <property type="component" value="Unassembled WGS sequence"/>
</dbReference>
<dbReference type="InterPro" id="IPR041078">
    <property type="entry name" value="Plavaka"/>
</dbReference>
<evidence type="ECO:0000313" key="1">
    <source>
        <dbReference type="EMBL" id="CAD0083700.1"/>
    </source>
</evidence>
<accession>A0A9N8J9J1</accession>
<sequence length="118" mass="13240">MPSGDWWWNMQEELNKVEATKGVTIVPLIVASDKTKLTLQSGDLEAHAVYLSVGNLKADTRHSNERPGSILLALLPCIKEGDAEQKSRYFHACLDVVFESVKRLLSSPEWRFRVLMAG</sequence>
<organism evidence="1 2">
    <name type="scientific">Aureobasidium vineae</name>
    <dbReference type="NCBI Taxonomy" id="2773715"/>
    <lineage>
        <taxon>Eukaryota</taxon>
        <taxon>Fungi</taxon>
        <taxon>Dikarya</taxon>
        <taxon>Ascomycota</taxon>
        <taxon>Pezizomycotina</taxon>
        <taxon>Dothideomycetes</taxon>
        <taxon>Dothideomycetidae</taxon>
        <taxon>Dothideales</taxon>
        <taxon>Saccotheciaceae</taxon>
        <taxon>Aureobasidium</taxon>
    </lineage>
</organism>